<keyword evidence="9" id="KW-0863">Zinc-finger</keyword>
<evidence type="ECO:0000256" key="14">
    <source>
        <dbReference type="ARBA" id="ARBA00024209"/>
    </source>
</evidence>
<dbReference type="EC" id="2.3.2.27" evidence="4"/>
<feature type="signal peptide" evidence="15">
    <location>
        <begin position="1"/>
        <end position="23"/>
    </location>
</feature>
<evidence type="ECO:0000259" key="16">
    <source>
        <dbReference type="Pfam" id="PF13947"/>
    </source>
</evidence>
<keyword evidence="17" id="KW-0675">Receptor</keyword>
<dbReference type="PANTHER" id="PTHR46279">
    <property type="entry name" value="RING/U-BOX SUPERFAMILY PROTEIN"/>
    <property type="match status" value="1"/>
</dbReference>
<keyword evidence="12" id="KW-1133">Transmembrane helix</keyword>
<evidence type="ECO:0000256" key="5">
    <source>
        <dbReference type="ARBA" id="ARBA00022679"/>
    </source>
</evidence>
<keyword evidence="7" id="KW-0479">Metal-binding</keyword>
<evidence type="ECO:0000256" key="7">
    <source>
        <dbReference type="ARBA" id="ARBA00022723"/>
    </source>
</evidence>
<dbReference type="Pfam" id="PF13947">
    <property type="entry name" value="GUB_WAK_bind"/>
    <property type="match status" value="1"/>
</dbReference>
<evidence type="ECO:0000313" key="18">
    <source>
        <dbReference type="Proteomes" id="UP000187203"/>
    </source>
</evidence>
<dbReference type="InterPro" id="IPR046948">
    <property type="entry name" value="ATL20-22-like"/>
</dbReference>
<evidence type="ECO:0000256" key="12">
    <source>
        <dbReference type="ARBA" id="ARBA00022989"/>
    </source>
</evidence>
<protein>
    <recommendedName>
        <fullName evidence="4">RING-type E3 ubiquitin transferase</fullName>
        <ecNumber evidence="4">2.3.2.27</ecNumber>
    </recommendedName>
</protein>
<sequence length="312" mass="35369">MTSQNVIGFHFIFFLLLLCLGDAGNTSCPLASCSENGPPIRFPFWLKGRQPENCGYPGFELSCSKKNRTLIQLSTSVQLLVTAINYRNQFIDIGDPEGCMARKLITLNVTGSHFKIFWSENFTLLNCSSTIEVEDQLLIDCLSSSTRYVYAVHDSMPVSPLLLSACGRGFIANIQASYDPTLYYRHRQANGLWLGYLNLNRFSKPPYRHGYSLYVDNYDLIRPPMFVTFRDYTTSLKKSTRLSWVVPGCDQCEYEGGKCRFKSNSGRELECEKGFIENPSPIYESHPIEGNSPNTSMRGNPYFFIISTLPFC</sequence>
<keyword evidence="18" id="KW-1185">Reference proteome</keyword>
<dbReference type="Proteomes" id="UP000187203">
    <property type="component" value="Unassembled WGS sequence"/>
</dbReference>
<dbReference type="STRING" id="93759.A0A1R3K0Z5"/>
<keyword evidence="11" id="KW-0862">Zinc</keyword>
<keyword evidence="13" id="KW-0472">Membrane</keyword>
<evidence type="ECO:0000256" key="10">
    <source>
        <dbReference type="ARBA" id="ARBA00022786"/>
    </source>
</evidence>
<dbReference type="GO" id="GO:0016020">
    <property type="term" value="C:membrane"/>
    <property type="evidence" value="ECO:0007669"/>
    <property type="project" value="UniProtKB-SubCell"/>
</dbReference>
<comment type="subcellular location">
    <subcellularLocation>
        <location evidence="2">Membrane</location>
        <topology evidence="2">Single-pass membrane protein</topology>
    </subcellularLocation>
</comment>
<evidence type="ECO:0000256" key="3">
    <source>
        <dbReference type="ARBA" id="ARBA00004906"/>
    </source>
</evidence>
<dbReference type="GO" id="GO:0016301">
    <property type="term" value="F:kinase activity"/>
    <property type="evidence" value="ECO:0007669"/>
    <property type="project" value="UniProtKB-KW"/>
</dbReference>
<comment type="similarity">
    <text evidence="14">Belongs to the RING-type zinc finger family. ATL subfamily.</text>
</comment>
<dbReference type="GO" id="GO:0008270">
    <property type="term" value="F:zinc ion binding"/>
    <property type="evidence" value="ECO:0007669"/>
    <property type="project" value="UniProtKB-KW"/>
</dbReference>
<keyword evidence="8 15" id="KW-0732">Signal</keyword>
<dbReference type="AlphaFoldDB" id="A0A1R3K0Z5"/>
<organism evidence="17 18">
    <name type="scientific">Corchorus olitorius</name>
    <dbReference type="NCBI Taxonomy" id="93759"/>
    <lineage>
        <taxon>Eukaryota</taxon>
        <taxon>Viridiplantae</taxon>
        <taxon>Streptophyta</taxon>
        <taxon>Embryophyta</taxon>
        <taxon>Tracheophyta</taxon>
        <taxon>Spermatophyta</taxon>
        <taxon>Magnoliopsida</taxon>
        <taxon>eudicotyledons</taxon>
        <taxon>Gunneridae</taxon>
        <taxon>Pentapetalae</taxon>
        <taxon>rosids</taxon>
        <taxon>malvids</taxon>
        <taxon>Malvales</taxon>
        <taxon>Malvaceae</taxon>
        <taxon>Grewioideae</taxon>
        <taxon>Apeibeae</taxon>
        <taxon>Corchorus</taxon>
    </lineage>
</organism>
<evidence type="ECO:0000256" key="15">
    <source>
        <dbReference type="SAM" id="SignalP"/>
    </source>
</evidence>
<evidence type="ECO:0000256" key="11">
    <source>
        <dbReference type="ARBA" id="ARBA00022833"/>
    </source>
</evidence>
<evidence type="ECO:0000256" key="1">
    <source>
        <dbReference type="ARBA" id="ARBA00000900"/>
    </source>
</evidence>
<feature type="domain" description="Wall-associated receptor kinase galacturonan-binding" evidence="16">
    <location>
        <begin position="28"/>
        <end position="93"/>
    </location>
</feature>
<evidence type="ECO:0000256" key="2">
    <source>
        <dbReference type="ARBA" id="ARBA00004167"/>
    </source>
</evidence>
<evidence type="ECO:0000256" key="13">
    <source>
        <dbReference type="ARBA" id="ARBA00023136"/>
    </source>
</evidence>
<evidence type="ECO:0000256" key="4">
    <source>
        <dbReference type="ARBA" id="ARBA00012483"/>
    </source>
</evidence>
<keyword evidence="17" id="KW-0418">Kinase</keyword>
<dbReference type="PANTHER" id="PTHR46279:SF9">
    <property type="entry name" value="OS01G0116300 PROTEIN"/>
    <property type="match status" value="1"/>
</dbReference>
<dbReference type="EMBL" id="AWUE01014911">
    <property type="protein sequence ID" value="OMP00770.1"/>
    <property type="molecule type" value="Genomic_DNA"/>
</dbReference>
<evidence type="ECO:0000256" key="8">
    <source>
        <dbReference type="ARBA" id="ARBA00022729"/>
    </source>
</evidence>
<proteinExistence type="inferred from homology"/>
<dbReference type="InterPro" id="IPR025287">
    <property type="entry name" value="WAK_GUB"/>
</dbReference>
<dbReference type="OrthoDB" id="983762at2759"/>
<reference evidence="18" key="1">
    <citation type="submission" date="2013-09" db="EMBL/GenBank/DDBJ databases">
        <title>Corchorus olitorius genome sequencing.</title>
        <authorList>
            <person name="Alam M."/>
            <person name="Haque M.S."/>
            <person name="Islam M.S."/>
            <person name="Emdad E.M."/>
            <person name="Islam M.M."/>
            <person name="Ahmed B."/>
            <person name="Halim A."/>
            <person name="Hossen Q.M.M."/>
            <person name="Hossain M.Z."/>
            <person name="Ahmed R."/>
            <person name="Khan M.M."/>
            <person name="Islam R."/>
            <person name="Rashid M.M."/>
            <person name="Khan S.A."/>
            <person name="Rahman M.S."/>
            <person name="Alam M."/>
            <person name="Yahiya A.S."/>
            <person name="Khan M.S."/>
            <person name="Azam M.S."/>
            <person name="Haque T."/>
            <person name="Lashkar M.Z.H."/>
            <person name="Akhand A.I."/>
            <person name="Morshed G."/>
            <person name="Roy S."/>
            <person name="Uddin K.S."/>
            <person name="Rabeya T."/>
            <person name="Hossain A.S."/>
            <person name="Chowdhury A."/>
            <person name="Snigdha A.R."/>
            <person name="Mortoza M.S."/>
            <person name="Matin S.A."/>
            <person name="Hoque S.M.E."/>
            <person name="Islam M.K."/>
            <person name="Roy D.K."/>
            <person name="Haider R."/>
            <person name="Moosa M.M."/>
            <person name="Elias S.M."/>
            <person name="Hasan A.M."/>
            <person name="Jahan S."/>
            <person name="Shafiuddin M."/>
            <person name="Mahmood N."/>
            <person name="Shommy N.S."/>
        </authorList>
    </citation>
    <scope>NUCLEOTIDE SEQUENCE [LARGE SCALE GENOMIC DNA]</scope>
    <source>
        <strain evidence="18">cv. O-4</strain>
    </source>
</reference>
<keyword evidence="10" id="KW-0833">Ubl conjugation pathway</keyword>
<comment type="catalytic activity">
    <reaction evidence="1">
        <text>S-ubiquitinyl-[E2 ubiquitin-conjugating enzyme]-L-cysteine + [acceptor protein]-L-lysine = [E2 ubiquitin-conjugating enzyme]-L-cysteine + N(6)-ubiquitinyl-[acceptor protein]-L-lysine.</text>
        <dbReference type="EC" id="2.3.2.27"/>
    </reaction>
</comment>
<evidence type="ECO:0000256" key="9">
    <source>
        <dbReference type="ARBA" id="ARBA00022771"/>
    </source>
</evidence>
<accession>A0A1R3K0Z5</accession>
<gene>
    <name evidence="17" type="ORF">COLO4_12390</name>
</gene>
<evidence type="ECO:0000313" key="17">
    <source>
        <dbReference type="EMBL" id="OMP00770.1"/>
    </source>
</evidence>
<comment type="caution">
    <text evidence="17">The sequence shown here is derived from an EMBL/GenBank/DDBJ whole genome shotgun (WGS) entry which is preliminary data.</text>
</comment>
<feature type="chain" id="PRO_5013068481" description="RING-type E3 ubiquitin transferase" evidence="15">
    <location>
        <begin position="24"/>
        <end position="312"/>
    </location>
</feature>
<evidence type="ECO:0000256" key="6">
    <source>
        <dbReference type="ARBA" id="ARBA00022692"/>
    </source>
</evidence>
<dbReference type="GO" id="GO:0030247">
    <property type="term" value="F:polysaccharide binding"/>
    <property type="evidence" value="ECO:0007669"/>
    <property type="project" value="InterPro"/>
</dbReference>
<keyword evidence="6" id="KW-0812">Transmembrane</keyword>
<name>A0A1R3K0Z5_9ROSI</name>
<keyword evidence="5" id="KW-0808">Transferase</keyword>
<comment type="pathway">
    <text evidence="3">Protein modification; protein ubiquitination.</text>
</comment>
<dbReference type="GO" id="GO:0061630">
    <property type="term" value="F:ubiquitin protein ligase activity"/>
    <property type="evidence" value="ECO:0007669"/>
    <property type="project" value="UniProtKB-EC"/>
</dbReference>